<dbReference type="SUPFAM" id="SSF53335">
    <property type="entry name" value="S-adenosyl-L-methionine-dependent methyltransferases"/>
    <property type="match status" value="1"/>
</dbReference>
<proteinExistence type="predicted"/>
<dbReference type="Proteomes" id="UP000317371">
    <property type="component" value="Unassembled WGS sequence"/>
</dbReference>
<dbReference type="InterPro" id="IPR029063">
    <property type="entry name" value="SAM-dependent_MTases_sf"/>
</dbReference>
<dbReference type="Pfam" id="PF07021">
    <property type="entry name" value="MetW"/>
    <property type="match status" value="1"/>
</dbReference>
<dbReference type="Gene3D" id="3.40.50.150">
    <property type="entry name" value="Vaccinia Virus protein VP39"/>
    <property type="match status" value="1"/>
</dbReference>
<dbReference type="EMBL" id="VIGC01000002">
    <property type="protein sequence ID" value="TQE97569.1"/>
    <property type="molecule type" value="Genomic_DNA"/>
</dbReference>
<comment type="caution">
    <text evidence="1">The sequence shown here is derived from an EMBL/GenBank/DDBJ whole genome shotgun (WGS) entry which is preliminary data.</text>
</comment>
<reference evidence="1 2" key="1">
    <citation type="submission" date="2019-06" db="EMBL/GenBank/DDBJ databases">
        <title>Genome sequence of Litorilinea aerophila BAA-2444.</title>
        <authorList>
            <person name="Maclea K.S."/>
            <person name="Maurais E.G."/>
            <person name="Iannazzi L.C."/>
        </authorList>
    </citation>
    <scope>NUCLEOTIDE SEQUENCE [LARGE SCALE GENOMIC DNA]</scope>
    <source>
        <strain evidence="1 2">ATCC BAA-2444</strain>
    </source>
</reference>
<dbReference type="AlphaFoldDB" id="A0A540VLC0"/>
<dbReference type="InParanoid" id="A0A540VLC0"/>
<dbReference type="CDD" id="cd02440">
    <property type="entry name" value="AdoMet_MTases"/>
    <property type="match status" value="1"/>
</dbReference>
<organism evidence="1 2">
    <name type="scientific">Litorilinea aerophila</name>
    <dbReference type="NCBI Taxonomy" id="1204385"/>
    <lineage>
        <taxon>Bacteria</taxon>
        <taxon>Bacillati</taxon>
        <taxon>Chloroflexota</taxon>
        <taxon>Caldilineae</taxon>
        <taxon>Caldilineales</taxon>
        <taxon>Caldilineaceae</taxon>
        <taxon>Litorilinea</taxon>
    </lineage>
</organism>
<evidence type="ECO:0000313" key="2">
    <source>
        <dbReference type="Proteomes" id="UP000317371"/>
    </source>
</evidence>
<dbReference type="OrthoDB" id="9772751at2"/>
<accession>A0A540VLC0</accession>
<dbReference type="InterPro" id="IPR010743">
    <property type="entry name" value="Methionine_synth_MetW"/>
</dbReference>
<name>A0A540VLC0_9CHLR</name>
<evidence type="ECO:0000313" key="1">
    <source>
        <dbReference type="EMBL" id="TQE97569.1"/>
    </source>
</evidence>
<protein>
    <submittedName>
        <fullName evidence="1">Methionine biosynthesis protein MetW</fullName>
    </submittedName>
</protein>
<dbReference type="RefSeq" id="WP_141608296.1">
    <property type="nucleotide sequence ID" value="NZ_VIGC02000002.1"/>
</dbReference>
<sequence>MSQLTVSEPIEAETRLRPDLEVIASLVPPRSRVLDLGCGDGELLAYLVRQKEVRGRGIELSEEGVLACVRRGLSVRQGNLQEGLADYPDASFDYVILSQTLPFLDNPSMILQEMLRVGSHAIVSFPNWGYWRCRLHLLLTGCMPQAPDLPQKWYEVPRWQAFTITDFARFCRQIGIRITTQAYLARGRRIHVRKYKNLLATTAVFILERTHD</sequence>
<gene>
    <name evidence="1" type="primary">metW</name>
    <name evidence="1" type="ORF">FKZ61_01450</name>
</gene>
<keyword evidence="2" id="KW-1185">Reference proteome</keyword>
<dbReference type="NCBIfam" id="TIGR02081">
    <property type="entry name" value="metW"/>
    <property type="match status" value="1"/>
</dbReference>